<sequence>MGSRDSLWHAIHDILWNEWDPIGVNQYSVASDEYDNYIPQLIQLLESAADQYKLTQYLAMIESKAMGLDERPERNHKIAARLVEEYHRQLD</sequence>
<gene>
    <name evidence="1" type="ORF">HNQ40_003285</name>
</gene>
<dbReference type="AlphaFoldDB" id="A0A7X0H8Y2"/>
<accession>A0A7X0H8Y2</accession>
<reference evidence="1 2" key="1">
    <citation type="submission" date="2020-08" db="EMBL/GenBank/DDBJ databases">
        <title>Genomic Encyclopedia of Type Strains, Phase IV (KMG-IV): sequencing the most valuable type-strain genomes for metagenomic binning, comparative biology and taxonomic classification.</title>
        <authorList>
            <person name="Goeker M."/>
        </authorList>
    </citation>
    <scope>NUCLEOTIDE SEQUENCE [LARGE SCALE GENOMIC DNA]</scope>
    <source>
        <strain evidence="1 2">DSM 103725</strain>
    </source>
</reference>
<dbReference type="InterPro" id="IPR023162">
    <property type="entry name" value="Apc36109-like_dom_sf"/>
</dbReference>
<comment type="caution">
    <text evidence="1">The sequence shown here is derived from an EMBL/GenBank/DDBJ whole genome shotgun (WGS) entry which is preliminary data.</text>
</comment>
<organism evidence="1 2">
    <name type="scientific">Algisphaera agarilytica</name>
    <dbReference type="NCBI Taxonomy" id="1385975"/>
    <lineage>
        <taxon>Bacteria</taxon>
        <taxon>Pseudomonadati</taxon>
        <taxon>Planctomycetota</taxon>
        <taxon>Phycisphaerae</taxon>
        <taxon>Phycisphaerales</taxon>
        <taxon>Phycisphaeraceae</taxon>
        <taxon>Algisphaera</taxon>
    </lineage>
</organism>
<dbReference type="EMBL" id="JACHGY010000001">
    <property type="protein sequence ID" value="MBB6431479.1"/>
    <property type="molecule type" value="Genomic_DNA"/>
</dbReference>
<evidence type="ECO:0000313" key="1">
    <source>
        <dbReference type="EMBL" id="MBB6431479.1"/>
    </source>
</evidence>
<proteinExistence type="predicted"/>
<dbReference type="Proteomes" id="UP000541810">
    <property type="component" value="Unassembled WGS sequence"/>
</dbReference>
<dbReference type="Gene3D" id="1.10.340.20">
    <property type="entry name" value="Apc36109-like domain"/>
    <property type="match status" value="1"/>
</dbReference>
<name>A0A7X0H8Y2_9BACT</name>
<evidence type="ECO:0000313" key="2">
    <source>
        <dbReference type="Proteomes" id="UP000541810"/>
    </source>
</evidence>
<evidence type="ECO:0008006" key="3">
    <source>
        <dbReference type="Google" id="ProtNLM"/>
    </source>
</evidence>
<keyword evidence="2" id="KW-1185">Reference proteome</keyword>
<protein>
    <recommendedName>
        <fullName evidence="3">DUF1871 family protein</fullName>
    </recommendedName>
</protein>